<dbReference type="RefSeq" id="WP_213983326.1">
    <property type="nucleotide sequence ID" value="NZ_JAFMNX010000001.1"/>
</dbReference>
<name>A0ABS5RVI3_9HYPH</name>
<dbReference type="InterPro" id="IPR016164">
    <property type="entry name" value="FAD-linked_Oxase-like_C"/>
</dbReference>
<dbReference type="Pfam" id="PF02913">
    <property type="entry name" value="FAD-oxidase_C"/>
    <property type="match status" value="1"/>
</dbReference>
<accession>A0ABS5RVI3</accession>
<dbReference type="Gene3D" id="1.10.45.10">
    <property type="entry name" value="Vanillyl-alcohol Oxidase, Chain A, domain 4"/>
    <property type="match status" value="1"/>
</dbReference>
<organism evidence="7 8">
    <name type="scientific">Tianweitania aestuarii</name>
    <dbReference type="NCBI Taxonomy" id="2814886"/>
    <lineage>
        <taxon>Bacteria</taxon>
        <taxon>Pseudomonadati</taxon>
        <taxon>Pseudomonadota</taxon>
        <taxon>Alphaproteobacteria</taxon>
        <taxon>Hyphomicrobiales</taxon>
        <taxon>Phyllobacteriaceae</taxon>
        <taxon>Tianweitania</taxon>
    </lineage>
</organism>
<dbReference type="Pfam" id="PF01565">
    <property type="entry name" value="FAD_binding_4"/>
    <property type="match status" value="1"/>
</dbReference>
<evidence type="ECO:0000256" key="4">
    <source>
        <dbReference type="ARBA" id="ARBA00022827"/>
    </source>
</evidence>
<dbReference type="InterPro" id="IPR016171">
    <property type="entry name" value="Vanillyl_alc_oxidase_C-sub2"/>
</dbReference>
<dbReference type="SUPFAM" id="SSF56176">
    <property type="entry name" value="FAD-binding/transporter-associated domain-like"/>
    <property type="match status" value="1"/>
</dbReference>
<dbReference type="InterPro" id="IPR016169">
    <property type="entry name" value="FAD-bd_PCMH_sub2"/>
</dbReference>
<reference evidence="7 8" key="1">
    <citation type="submission" date="2021-03" db="EMBL/GenBank/DDBJ databases">
        <title>Tianweitania aestuarii sp. nov., isolated from a tidal flat.</title>
        <authorList>
            <person name="Park S."/>
            <person name="Yoon J.-H."/>
        </authorList>
    </citation>
    <scope>NUCLEOTIDE SEQUENCE [LARGE SCALE GENOMIC DNA]</scope>
    <source>
        <strain evidence="7 8">BSSL-BM11</strain>
    </source>
</reference>
<dbReference type="PANTHER" id="PTHR43716">
    <property type="entry name" value="D-2-HYDROXYGLUTARATE DEHYDROGENASE, MITOCHONDRIAL"/>
    <property type="match status" value="1"/>
</dbReference>
<dbReference type="InterPro" id="IPR004113">
    <property type="entry name" value="FAD-bd_oxidored_4_C"/>
</dbReference>
<proteinExistence type="inferred from homology"/>
<dbReference type="Gene3D" id="3.30.43.10">
    <property type="entry name" value="Uridine Diphospho-n-acetylenolpyruvylglucosamine Reductase, domain 2"/>
    <property type="match status" value="1"/>
</dbReference>
<gene>
    <name evidence="7" type="ORF">JYU29_03315</name>
</gene>
<dbReference type="Proteomes" id="UP001297272">
    <property type="component" value="Unassembled WGS sequence"/>
</dbReference>
<evidence type="ECO:0000259" key="6">
    <source>
        <dbReference type="PROSITE" id="PS51387"/>
    </source>
</evidence>
<dbReference type="Gene3D" id="3.30.465.10">
    <property type="match status" value="1"/>
</dbReference>
<evidence type="ECO:0000313" key="7">
    <source>
        <dbReference type="EMBL" id="MBS9719712.1"/>
    </source>
</evidence>
<dbReference type="PROSITE" id="PS51387">
    <property type="entry name" value="FAD_PCMH"/>
    <property type="match status" value="1"/>
</dbReference>
<comment type="cofactor">
    <cofactor evidence="1">
        <name>FAD</name>
        <dbReference type="ChEBI" id="CHEBI:57692"/>
    </cofactor>
</comment>
<sequence>MTTFDALKAIVGAKYTVPGEELAERPQDFWNNDPTIALGLVRPGNVEEIAAILSQCDRDRQAVIVEGGRTNLVHGTRSNKDTILVSLDRLNTIEAPDTDNLSVEAQSGAVIESIQNECRRVDLRFGLDYGARGSAHLGGALSTNAGGFQALRYGVARDQVLGLECVLADGTVLSHLVSYPKDNTGYDLKQLFIGSEGTLGVITKAVLRLHPAPSTTNTALIAFDSFNAVARMLNRMRRDLRGTLSSFEIMWNEFFAFNTRAVFADSAPLGLEHPFYVICEAEGFDQDADASMFEACIAAALEAGDVADAVIAQSSQQRLELWKIREDFEAEIALFTNMVDFDVSLPVSRMEAFAEDATQVLKDKVPDNLGLHVIGHMGDGNLHVTTGVPRIDRTKTVKDVIYQIIAKHGGSISAEHGVGLAKRDYLHHSRSAAEVAVMRALKSTLDPNNILNPGKVLPI</sequence>
<dbReference type="InterPro" id="IPR036318">
    <property type="entry name" value="FAD-bd_PCMH-like_sf"/>
</dbReference>
<keyword evidence="3" id="KW-0285">Flavoprotein</keyword>
<protein>
    <submittedName>
        <fullName evidence="7">FAD-binding oxidoreductase</fullName>
    </submittedName>
</protein>
<keyword evidence="8" id="KW-1185">Reference proteome</keyword>
<evidence type="ECO:0000256" key="2">
    <source>
        <dbReference type="ARBA" id="ARBA00008000"/>
    </source>
</evidence>
<dbReference type="Gene3D" id="3.30.70.2190">
    <property type="match status" value="1"/>
</dbReference>
<evidence type="ECO:0000313" key="8">
    <source>
        <dbReference type="Proteomes" id="UP001297272"/>
    </source>
</evidence>
<dbReference type="InterPro" id="IPR006094">
    <property type="entry name" value="Oxid_FAD_bind_N"/>
</dbReference>
<dbReference type="EMBL" id="JAFMNX010000001">
    <property type="protein sequence ID" value="MBS9719712.1"/>
    <property type="molecule type" value="Genomic_DNA"/>
</dbReference>
<dbReference type="InterPro" id="IPR051264">
    <property type="entry name" value="FAD-oxidored/transferase_4"/>
</dbReference>
<dbReference type="PANTHER" id="PTHR43716:SF1">
    <property type="entry name" value="D-2-HYDROXYGLUTARATE DEHYDROGENASE, MITOCHONDRIAL"/>
    <property type="match status" value="1"/>
</dbReference>
<dbReference type="SUPFAM" id="SSF55103">
    <property type="entry name" value="FAD-linked oxidases, C-terminal domain"/>
    <property type="match status" value="1"/>
</dbReference>
<dbReference type="InterPro" id="IPR016166">
    <property type="entry name" value="FAD-bd_PCMH"/>
</dbReference>
<feature type="domain" description="FAD-binding PCMH-type" evidence="6">
    <location>
        <begin position="29"/>
        <end position="212"/>
    </location>
</feature>
<comment type="similarity">
    <text evidence="2">Belongs to the FAD-binding oxidoreductase/transferase type 4 family.</text>
</comment>
<evidence type="ECO:0000256" key="3">
    <source>
        <dbReference type="ARBA" id="ARBA00022630"/>
    </source>
</evidence>
<keyword evidence="4" id="KW-0274">FAD</keyword>
<keyword evidence="5" id="KW-0560">Oxidoreductase</keyword>
<evidence type="ECO:0000256" key="5">
    <source>
        <dbReference type="ARBA" id="ARBA00023002"/>
    </source>
</evidence>
<comment type="caution">
    <text evidence="7">The sequence shown here is derived from an EMBL/GenBank/DDBJ whole genome shotgun (WGS) entry which is preliminary data.</text>
</comment>
<dbReference type="InterPro" id="IPR016167">
    <property type="entry name" value="FAD-bd_PCMH_sub1"/>
</dbReference>
<evidence type="ECO:0000256" key="1">
    <source>
        <dbReference type="ARBA" id="ARBA00001974"/>
    </source>
</evidence>
<dbReference type="Gene3D" id="3.30.70.2740">
    <property type="match status" value="1"/>
</dbReference>